<comment type="caution">
    <text evidence="2">The sequence shown here is derived from an EMBL/GenBank/DDBJ whole genome shotgun (WGS) entry which is preliminary data.</text>
</comment>
<dbReference type="RefSeq" id="WP_021618365.1">
    <property type="nucleotide sequence ID" value="NZ_JBIPJN010000019.1"/>
</dbReference>
<evidence type="ECO:0000313" key="3">
    <source>
        <dbReference type="Proteomes" id="UP000242263"/>
    </source>
</evidence>
<protein>
    <submittedName>
        <fullName evidence="2">Uncharacterized protein</fullName>
    </submittedName>
</protein>
<keyword evidence="1" id="KW-0472">Membrane</keyword>
<keyword evidence="1" id="KW-0812">Transmembrane</keyword>
<evidence type="ECO:0000256" key="1">
    <source>
        <dbReference type="SAM" id="Phobius"/>
    </source>
</evidence>
<keyword evidence="1" id="KW-1133">Transmembrane helix</keyword>
<sequence>MYKFDTGIRFCIYAGCALAAYGEVLDGFAQSLPVIFWSIHAAIVILMIYVLCKQKIKQGYFLGI</sequence>
<organism evidence="2 3">
    <name type="scientific">Alloscardovia omnicolens</name>
    <dbReference type="NCBI Taxonomy" id="419015"/>
    <lineage>
        <taxon>Bacteria</taxon>
        <taxon>Bacillati</taxon>
        <taxon>Actinomycetota</taxon>
        <taxon>Actinomycetes</taxon>
        <taxon>Bifidobacteriales</taxon>
        <taxon>Bifidobacteriaceae</taxon>
        <taxon>Alloscardovia</taxon>
    </lineage>
</organism>
<dbReference type="AlphaFoldDB" id="A0A2I1J7P0"/>
<gene>
    <name evidence="2" type="ORF">CYJ32_00700</name>
</gene>
<feature type="transmembrane region" description="Helical" evidence="1">
    <location>
        <begin position="32"/>
        <end position="52"/>
    </location>
</feature>
<evidence type="ECO:0000313" key="2">
    <source>
        <dbReference type="EMBL" id="PKZ15999.1"/>
    </source>
</evidence>
<proteinExistence type="predicted"/>
<reference evidence="2 3" key="1">
    <citation type="submission" date="2017-12" db="EMBL/GenBank/DDBJ databases">
        <title>Phylogenetic diversity of female urinary microbiome.</title>
        <authorList>
            <person name="Thomas-White K."/>
            <person name="Wolfe A.J."/>
        </authorList>
    </citation>
    <scope>NUCLEOTIDE SEQUENCE [LARGE SCALE GENOMIC DNA]</scope>
    <source>
        <strain evidence="2 3">UMB0064</strain>
    </source>
</reference>
<accession>A0A2I1J7P0</accession>
<name>A0A2I1J7P0_9BIFI</name>
<dbReference type="EMBL" id="PKGU01000001">
    <property type="protein sequence ID" value="PKZ15999.1"/>
    <property type="molecule type" value="Genomic_DNA"/>
</dbReference>
<dbReference type="Proteomes" id="UP000242263">
    <property type="component" value="Unassembled WGS sequence"/>
</dbReference>